<evidence type="ECO:0008006" key="3">
    <source>
        <dbReference type="Google" id="ProtNLM"/>
    </source>
</evidence>
<sequence length="30" mass="3373">MKVMVAVKRALDYDVKPRLFDLVPEIVAGV</sequence>
<accession>A0A158J7P6</accession>
<keyword evidence="2" id="KW-1185">Reference proteome</keyword>
<name>A0A158J7P6_9BURK</name>
<proteinExistence type="predicted"/>
<comment type="caution">
    <text evidence="1">The sequence shown here is derived from an EMBL/GenBank/DDBJ whole genome shotgun (WGS) entry which is preliminary data.</text>
</comment>
<gene>
    <name evidence="1" type="ORF">AWB68_03503</name>
</gene>
<organism evidence="1 2">
    <name type="scientific">Caballeronia choica</name>
    <dbReference type="NCBI Taxonomy" id="326476"/>
    <lineage>
        <taxon>Bacteria</taxon>
        <taxon>Pseudomonadati</taxon>
        <taxon>Pseudomonadota</taxon>
        <taxon>Betaproteobacteria</taxon>
        <taxon>Burkholderiales</taxon>
        <taxon>Burkholderiaceae</taxon>
        <taxon>Caballeronia</taxon>
    </lineage>
</organism>
<dbReference type="AlphaFoldDB" id="A0A158J7P6"/>
<evidence type="ECO:0000313" key="1">
    <source>
        <dbReference type="EMBL" id="SAL64370.1"/>
    </source>
</evidence>
<dbReference type="EMBL" id="FCON02000035">
    <property type="protein sequence ID" value="SAL64370.1"/>
    <property type="molecule type" value="Genomic_DNA"/>
</dbReference>
<protein>
    <recommendedName>
        <fullName evidence="3">Electron transfer flavoprotein subunit beta</fullName>
    </recommendedName>
</protein>
<reference evidence="1" key="1">
    <citation type="submission" date="2016-01" db="EMBL/GenBank/DDBJ databases">
        <authorList>
            <person name="Peeters C."/>
        </authorList>
    </citation>
    <scope>NUCLEOTIDE SEQUENCE [LARGE SCALE GENOMIC DNA]</scope>
    <source>
        <strain evidence="1">LMG 22940</strain>
    </source>
</reference>
<dbReference type="Proteomes" id="UP000054770">
    <property type="component" value="Unassembled WGS sequence"/>
</dbReference>
<evidence type="ECO:0000313" key="2">
    <source>
        <dbReference type="Proteomes" id="UP000054770"/>
    </source>
</evidence>